<dbReference type="InterPro" id="IPR015424">
    <property type="entry name" value="PyrdxlP-dep_Trfase"/>
</dbReference>
<reference evidence="3 4" key="1">
    <citation type="journal article" date="2016" name="Antonie Van Leeuwenhoek">
        <title>Dongia soli sp. nov., isolated from soil from Dokdo, Korea.</title>
        <authorList>
            <person name="Kim D.U."/>
            <person name="Lee H."/>
            <person name="Kim H."/>
            <person name="Kim S.G."/>
            <person name="Ka J.O."/>
        </authorList>
    </citation>
    <scope>NUCLEOTIDE SEQUENCE [LARGE SCALE GENOMIC DNA]</scope>
    <source>
        <strain evidence="3 4">D78</strain>
    </source>
</reference>
<dbReference type="PANTHER" id="PTHR43586:SF21">
    <property type="entry name" value="PYRIDOXAL PHOSPHATE (PLP)-DEPENDENT ASPARTATE AMINOTRANSFERASE SUPERFAMILY"/>
    <property type="match status" value="1"/>
</dbReference>
<dbReference type="InterPro" id="IPR015422">
    <property type="entry name" value="PyrdxlP-dep_Trfase_small"/>
</dbReference>
<evidence type="ECO:0000259" key="2">
    <source>
        <dbReference type="Pfam" id="PF00266"/>
    </source>
</evidence>
<dbReference type="InterPro" id="IPR000192">
    <property type="entry name" value="Aminotrans_V_dom"/>
</dbReference>
<dbReference type="GO" id="GO:0008483">
    <property type="term" value="F:transaminase activity"/>
    <property type="evidence" value="ECO:0007669"/>
    <property type="project" value="UniProtKB-KW"/>
</dbReference>
<dbReference type="Gene3D" id="3.40.640.10">
    <property type="entry name" value="Type I PLP-dependent aspartate aminotransferase-like (Major domain)"/>
    <property type="match status" value="1"/>
</dbReference>
<dbReference type="RefSeq" id="WP_320509274.1">
    <property type="nucleotide sequence ID" value="NZ_JAXCLW010000004.1"/>
</dbReference>
<organism evidence="3 4">
    <name type="scientific">Dongia soli</name>
    <dbReference type="NCBI Taxonomy" id="600628"/>
    <lineage>
        <taxon>Bacteria</taxon>
        <taxon>Pseudomonadati</taxon>
        <taxon>Pseudomonadota</taxon>
        <taxon>Alphaproteobacteria</taxon>
        <taxon>Rhodospirillales</taxon>
        <taxon>Dongiaceae</taxon>
        <taxon>Dongia</taxon>
    </lineage>
</organism>
<proteinExistence type="predicted"/>
<keyword evidence="4" id="KW-1185">Reference proteome</keyword>
<dbReference type="InterPro" id="IPR015421">
    <property type="entry name" value="PyrdxlP-dep_Trfase_major"/>
</dbReference>
<gene>
    <name evidence="3" type="ORF">SMD27_15265</name>
</gene>
<evidence type="ECO:0000313" key="4">
    <source>
        <dbReference type="Proteomes" id="UP001279642"/>
    </source>
</evidence>
<keyword evidence="3" id="KW-0808">Transferase</keyword>
<evidence type="ECO:0000313" key="3">
    <source>
        <dbReference type="EMBL" id="MDY0884204.1"/>
    </source>
</evidence>
<comment type="caution">
    <text evidence="3">The sequence shown here is derived from an EMBL/GenBank/DDBJ whole genome shotgun (WGS) entry which is preliminary data.</text>
</comment>
<dbReference type="Pfam" id="PF00266">
    <property type="entry name" value="Aminotran_5"/>
    <property type="match status" value="1"/>
</dbReference>
<dbReference type="PANTHER" id="PTHR43586">
    <property type="entry name" value="CYSTEINE DESULFURASE"/>
    <property type="match status" value="1"/>
</dbReference>
<dbReference type="Proteomes" id="UP001279642">
    <property type="component" value="Unassembled WGS sequence"/>
</dbReference>
<dbReference type="Gene3D" id="3.90.1150.10">
    <property type="entry name" value="Aspartate Aminotransferase, domain 1"/>
    <property type="match status" value="1"/>
</dbReference>
<accession>A0ABU5ECY6</accession>
<dbReference type="SUPFAM" id="SSF53383">
    <property type="entry name" value="PLP-dependent transferases"/>
    <property type="match status" value="1"/>
</dbReference>
<keyword evidence="3" id="KW-0032">Aminotransferase</keyword>
<sequence>MMVKAVLDTAFVRAQFAPLADGWVFVENAGGTYVPRQVVDRVQEYMSQTQVQPNWGFASSERATERIRHGKQLMAEFINAEPDEIVFGPSTTMNVYLLAQAIRPWLKQGDEIIVTEQDHEANVGAWRRLAEFGVVIKEWQVDRATGALRYEMLDELLSDKTRLVAFTHCSNVCSIVHDAAALVRKIHDAGALAFIDGTAYAPHFSVDVKALDVDFYVCSLYKFCGPHQSILYGKRDLLRKAANQNHHFITDDNISYKLLPGGPNHEFAAGAVGVADYYDALHDHHFKTRENNFHARLTKVYGLIAAHEERLAARLTAYLNTVPGIQIIGRVPSSDGRLAPVIGFRVAGRSSAEIVRELNKRQIAIGHGDFWAARVIKAMGMTAEEGVIRIGFAHYNDDADADRLIAALKEVL</sequence>
<dbReference type="EMBL" id="JAXCLW010000004">
    <property type="protein sequence ID" value="MDY0884204.1"/>
    <property type="molecule type" value="Genomic_DNA"/>
</dbReference>
<protein>
    <submittedName>
        <fullName evidence="3">Aminotransferase class V-fold PLP-dependent enzyme</fullName>
    </submittedName>
</protein>
<keyword evidence="1" id="KW-0663">Pyridoxal phosphate</keyword>
<feature type="domain" description="Aminotransferase class V" evidence="2">
    <location>
        <begin position="24"/>
        <end position="404"/>
    </location>
</feature>
<name>A0ABU5ECY6_9PROT</name>
<evidence type="ECO:0000256" key="1">
    <source>
        <dbReference type="ARBA" id="ARBA00022898"/>
    </source>
</evidence>